<dbReference type="Pfam" id="PF14016">
    <property type="entry name" value="DUF4232"/>
    <property type="match status" value="1"/>
</dbReference>
<feature type="domain" description="DUF4232" evidence="1">
    <location>
        <begin position="19"/>
        <end position="143"/>
    </location>
</feature>
<name>A0A6G2B9K1_9ACTN</name>
<keyword evidence="3" id="KW-1185">Reference proteome</keyword>
<evidence type="ECO:0000259" key="1">
    <source>
        <dbReference type="Pfam" id="PF14016"/>
    </source>
</evidence>
<evidence type="ECO:0000313" key="2">
    <source>
        <dbReference type="EMBL" id="MTE18749.1"/>
    </source>
</evidence>
<sequence>MKGGTAGSSRAGDDGPVTCTAANTEVTVTKVTRPINHLLLTATNTGTGTCFAYGAPFLRFDEGHSAVRIAEDSAPQAVVTLAPGESAYAGIGTWTPDGDHEYTARTLSLLFADRDGNSTGVRAKPALPAGGVVINSSAWVGHWHSTAADALVW</sequence>
<dbReference type="Proteomes" id="UP000473014">
    <property type="component" value="Unassembled WGS sequence"/>
</dbReference>
<dbReference type="AlphaFoldDB" id="A0A6G2B9K1"/>
<accession>A0A6G2B9K1</accession>
<comment type="caution">
    <text evidence="2">The sequence shown here is derived from an EMBL/GenBank/DDBJ whole genome shotgun (WGS) entry which is preliminary data.</text>
</comment>
<protein>
    <submittedName>
        <fullName evidence="2">DUF4232 domain-containing protein</fullName>
    </submittedName>
</protein>
<gene>
    <name evidence="2" type="ORF">F0L17_06295</name>
</gene>
<dbReference type="EMBL" id="WIXO01000001">
    <property type="protein sequence ID" value="MTE18749.1"/>
    <property type="molecule type" value="Genomic_DNA"/>
</dbReference>
<evidence type="ECO:0000313" key="3">
    <source>
        <dbReference type="Proteomes" id="UP000473014"/>
    </source>
</evidence>
<proteinExistence type="predicted"/>
<reference evidence="2 3" key="1">
    <citation type="submission" date="2019-11" db="EMBL/GenBank/DDBJ databases">
        <authorList>
            <person name="Yuan L."/>
        </authorList>
    </citation>
    <scope>NUCLEOTIDE SEQUENCE [LARGE SCALE GENOMIC DNA]</scope>
    <source>
        <strain evidence="2 3">TRM43335</strain>
    </source>
</reference>
<dbReference type="InterPro" id="IPR025326">
    <property type="entry name" value="DUF4232"/>
</dbReference>
<organism evidence="2 3">
    <name type="scientific">Streptomyces taklimakanensis</name>
    <dbReference type="NCBI Taxonomy" id="2569853"/>
    <lineage>
        <taxon>Bacteria</taxon>
        <taxon>Bacillati</taxon>
        <taxon>Actinomycetota</taxon>
        <taxon>Actinomycetes</taxon>
        <taxon>Kitasatosporales</taxon>
        <taxon>Streptomycetaceae</taxon>
        <taxon>Streptomyces</taxon>
    </lineage>
</organism>